<gene>
    <name evidence="1" type="ORF">ACI1P1_24580</name>
</gene>
<keyword evidence="1" id="KW-0378">Hydrolase</keyword>
<evidence type="ECO:0000313" key="2">
    <source>
        <dbReference type="Proteomes" id="UP001631969"/>
    </source>
</evidence>
<name>A0ACC7P486_9BACL</name>
<dbReference type="Proteomes" id="UP001631969">
    <property type="component" value="Unassembled WGS sequence"/>
</dbReference>
<proteinExistence type="predicted"/>
<evidence type="ECO:0000313" key="1">
    <source>
        <dbReference type="EMBL" id="MFM9331477.1"/>
    </source>
</evidence>
<accession>A0ACC7P486</accession>
<organism evidence="1 2">
    <name type="scientific">Paenibacillus mesotrionivorans</name>
    <dbReference type="NCBI Taxonomy" id="3160968"/>
    <lineage>
        <taxon>Bacteria</taxon>
        <taxon>Bacillati</taxon>
        <taxon>Bacillota</taxon>
        <taxon>Bacilli</taxon>
        <taxon>Bacillales</taxon>
        <taxon>Paenibacillaceae</taxon>
        <taxon>Paenibacillus</taxon>
    </lineage>
</organism>
<reference evidence="1" key="1">
    <citation type="submission" date="2024-12" db="EMBL/GenBank/DDBJ databases">
        <authorList>
            <person name="Wu N."/>
        </authorList>
    </citation>
    <scope>NUCLEOTIDE SEQUENCE</scope>
    <source>
        <strain evidence="1">P15</strain>
    </source>
</reference>
<dbReference type="EMBL" id="JBJURJ010000018">
    <property type="protein sequence ID" value="MFM9331477.1"/>
    <property type="molecule type" value="Genomic_DNA"/>
</dbReference>
<comment type="caution">
    <text evidence="1">The sequence shown here is derived from an EMBL/GenBank/DDBJ whole genome shotgun (WGS) entry which is preliminary data.</text>
</comment>
<keyword evidence="2" id="KW-1185">Reference proteome</keyword>
<sequence length="293" mass="32744">MTGKRIVLKNGIGLHVLDSEGEGMPVILFLHFSGGTLSMWDGILPQFTEGYRVIAPDMRGHGKSDKPETGYHVEDMANNMALLLQELGVKRCHVVGSSMGAEIGLCLSAAHPVKVSSLVCEGALYNEFGELGIFPGDAQEIDREKEAQRTLHPLRKPPEAASREGYLAEAKMPFVELGIWNSHVQAFLESTVVESDGGMFTTHYQNHVRSEYIQKYWDLAFENYYAAIQCPVLFLPSEEEWSNERIRHSLSVFRALAPRSEIIHIPSSVHAYVWMQLPEEAGQAVKAFIESER</sequence>
<protein>
    <submittedName>
        <fullName evidence="1">Alpha/beta fold hydrolase</fullName>
    </submittedName>
</protein>